<comment type="similarity">
    <text evidence="1">Belongs to the ComF/GntX family.</text>
</comment>
<dbReference type="PANTHER" id="PTHR47505:SF1">
    <property type="entry name" value="DNA UTILIZATION PROTEIN YHGH"/>
    <property type="match status" value="1"/>
</dbReference>
<gene>
    <name evidence="3" type="ORF">COS58_00825</name>
</gene>
<dbReference type="SUPFAM" id="SSF53271">
    <property type="entry name" value="PRTase-like"/>
    <property type="match status" value="1"/>
</dbReference>
<dbReference type="AlphaFoldDB" id="A0A2M7B9H0"/>
<dbReference type="InterPro" id="IPR000836">
    <property type="entry name" value="PRTase_dom"/>
</dbReference>
<name>A0A2M7B9H0_9BACT</name>
<dbReference type="InterPro" id="IPR051910">
    <property type="entry name" value="ComF/GntX_DNA_util-trans"/>
</dbReference>
<comment type="caution">
    <text evidence="3">The sequence shown here is derived from an EMBL/GenBank/DDBJ whole genome shotgun (WGS) entry which is preliminary data.</text>
</comment>
<organism evidence="3 4">
    <name type="scientific">Candidatus Tagabacteria bacterium CG03_land_8_20_14_0_80_41_22</name>
    <dbReference type="NCBI Taxonomy" id="1975020"/>
    <lineage>
        <taxon>Bacteria</taxon>
        <taxon>Candidatus Tagaibacteriota</taxon>
    </lineage>
</organism>
<dbReference type="Gene3D" id="3.40.50.2020">
    <property type="match status" value="1"/>
</dbReference>
<evidence type="ECO:0000313" key="3">
    <source>
        <dbReference type="EMBL" id="PIU99721.1"/>
    </source>
</evidence>
<dbReference type="CDD" id="cd06223">
    <property type="entry name" value="PRTases_typeI"/>
    <property type="match status" value="1"/>
</dbReference>
<accession>A0A2M7B9H0</accession>
<evidence type="ECO:0000313" key="4">
    <source>
        <dbReference type="Proteomes" id="UP000228561"/>
    </source>
</evidence>
<dbReference type="InterPro" id="IPR029057">
    <property type="entry name" value="PRTase-like"/>
</dbReference>
<proteinExistence type="inferred from homology"/>
<sequence length="225" mass="25124">MTGKLIHIFKEFLDLLFPQKCLGCGISGATLCEKCLASFPPFFAENKPPNLSETDEIFVATSYKDEIVKKAIWLFKYRGVKSLAEPLSSLIVKKLGDKITRLINDTRQTVLIIPIPLARKKFKKRGYNQAEILGKCLSDKLSIKMETNVLYKIKETISQVEIKDRNKRLKNIQGVFAVKNSEIIRNKVIILVDDITTTGATLNEAGRVLKQAGGKKIIGLTVAKG</sequence>
<dbReference type="PANTHER" id="PTHR47505">
    <property type="entry name" value="DNA UTILIZATION PROTEIN YHGH"/>
    <property type="match status" value="1"/>
</dbReference>
<protein>
    <recommendedName>
        <fullName evidence="2">Phosphoribosyltransferase domain-containing protein</fullName>
    </recommendedName>
</protein>
<dbReference type="Proteomes" id="UP000228561">
    <property type="component" value="Unassembled WGS sequence"/>
</dbReference>
<evidence type="ECO:0000256" key="1">
    <source>
        <dbReference type="ARBA" id="ARBA00008007"/>
    </source>
</evidence>
<feature type="domain" description="Phosphoribosyltransferase" evidence="2">
    <location>
        <begin position="159"/>
        <end position="222"/>
    </location>
</feature>
<evidence type="ECO:0000259" key="2">
    <source>
        <dbReference type="Pfam" id="PF00156"/>
    </source>
</evidence>
<dbReference type="EMBL" id="PEVG01000008">
    <property type="protein sequence ID" value="PIU99721.1"/>
    <property type="molecule type" value="Genomic_DNA"/>
</dbReference>
<reference evidence="4" key="1">
    <citation type="submission" date="2017-09" db="EMBL/GenBank/DDBJ databases">
        <title>Depth-based differentiation of microbial function through sediment-hosted aquifers and enrichment of novel symbionts in the deep terrestrial subsurface.</title>
        <authorList>
            <person name="Probst A.J."/>
            <person name="Ladd B."/>
            <person name="Jarett J.K."/>
            <person name="Geller-Mcgrath D.E."/>
            <person name="Sieber C.M.K."/>
            <person name="Emerson J.B."/>
            <person name="Anantharaman K."/>
            <person name="Thomas B.C."/>
            <person name="Malmstrom R."/>
            <person name="Stieglmeier M."/>
            <person name="Klingl A."/>
            <person name="Woyke T."/>
            <person name="Ryan C.M."/>
            <person name="Banfield J.F."/>
        </authorList>
    </citation>
    <scope>NUCLEOTIDE SEQUENCE [LARGE SCALE GENOMIC DNA]</scope>
</reference>
<dbReference type="Pfam" id="PF00156">
    <property type="entry name" value="Pribosyltran"/>
    <property type="match status" value="1"/>
</dbReference>